<protein>
    <submittedName>
        <fullName evidence="2">Uncharacterized protein</fullName>
    </submittedName>
</protein>
<evidence type="ECO:0000256" key="1">
    <source>
        <dbReference type="SAM" id="MobiDB-lite"/>
    </source>
</evidence>
<evidence type="ECO:0000313" key="2">
    <source>
        <dbReference type="EMBL" id="KAG1817685.1"/>
    </source>
</evidence>
<comment type="caution">
    <text evidence="2">The sequence shown here is derived from an EMBL/GenBank/DDBJ whole genome shotgun (WGS) entry which is preliminary data.</text>
</comment>
<accession>A0A9P7ED49</accession>
<evidence type="ECO:0000313" key="3">
    <source>
        <dbReference type="Proteomes" id="UP000807769"/>
    </source>
</evidence>
<reference evidence="2" key="1">
    <citation type="journal article" date="2020" name="New Phytol.">
        <title>Comparative genomics reveals dynamic genome evolution in host specialist ectomycorrhizal fungi.</title>
        <authorList>
            <person name="Lofgren L.A."/>
            <person name="Nguyen N.H."/>
            <person name="Vilgalys R."/>
            <person name="Ruytinx J."/>
            <person name="Liao H.L."/>
            <person name="Branco S."/>
            <person name="Kuo A."/>
            <person name="LaButti K."/>
            <person name="Lipzen A."/>
            <person name="Andreopoulos W."/>
            <person name="Pangilinan J."/>
            <person name="Riley R."/>
            <person name="Hundley H."/>
            <person name="Na H."/>
            <person name="Barry K."/>
            <person name="Grigoriev I.V."/>
            <person name="Stajich J.E."/>
            <person name="Kennedy P.G."/>
        </authorList>
    </citation>
    <scope>NUCLEOTIDE SEQUENCE</scope>
    <source>
        <strain evidence="2">MN1</strain>
    </source>
</reference>
<gene>
    <name evidence="2" type="ORF">BJ212DRAFT_1269947</name>
</gene>
<organism evidence="2 3">
    <name type="scientific">Suillus subaureus</name>
    <dbReference type="NCBI Taxonomy" id="48587"/>
    <lineage>
        <taxon>Eukaryota</taxon>
        <taxon>Fungi</taxon>
        <taxon>Dikarya</taxon>
        <taxon>Basidiomycota</taxon>
        <taxon>Agaricomycotina</taxon>
        <taxon>Agaricomycetes</taxon>
        <taxon>Agaricomycetidae</taxon>
        <taxon>Boletales</taxon>
        <taxon>Suillineae</taxon>
        <taxon>Suillaceae</taxon>
        <taxon>Suillus</taxon>
    </lineage>
</organism>
<keyword evidence="3" id="KW-1185">Reference proteome</keyword>
<name>A0A9P7ED49_9AGAM</name>
<dbReference type="EMBL" id="JABBWG010000013">
    <property type="protein sequence ID" value="KAG1817685.1"/>
    <property type="molecule type" value="Genomic_DNA"/>
</dbReference>
<sequence>MQVKFGQGELAHRALKAFYPLTSKLDTLAQSAKHEQRYHVLRQVAEAGGASSSDSQSPADAPPSVSSDIHHHITTNRDSLINLFQFLQEHDSDPAVKNFIPKLKDHILYRLQKLDIGYCDHTFTDEEHNSIIIPNNMIFSVQTMQVHYTTYDLR</sequence>
<dbReference type="AlphaFoldDB" id="A0A9P7ED49"/>
<feature type="compositionally biased region" description="Low complexity" evidence="1">
    <location>
        <begin position="50"/>
        <end position="67"/>
    </location>
</feature>
<dbReference type="GeneID" id="64624857"/>
<feature type="region of interest" description="Disordered" evidence="1">
    <location>
        <begin position="46"/>
        <end position="70"/>
    </location>
</feature>
<proteinExistence type="predicted"/>
<dbReference type="RefSeq" id="XP_041193927.1">
    <property type="nucleotide sequence ID" value="XM_041330840.1"/>
</dbReference>
<dbReference type="Proteomes" id="UP000807769">
    <property type="component" value="Unassembled WGS sequence"/>
</dbReference>
<dbReference type="OrthoDB" id="2688224at2759"/>